<evidence type="ECO:0000313" key="3">
    <source>
        <dbReference type="Proteomes" id="UP000547444"/>
    </source>
</evidence>
<dbReference type="AlphaFoldDB" id="A0A7X5U484"/>
<dbReference type="RefSeq" id="WP_167163397.1">
    <property type="nucleotide sequence ID" value="NZ_JAANOW010000003.1"/>
</dbReference>
<gene>
    <name evidence="2" type="ORF">FHU31_005048</name>
</gene>
<accession>A0A7X5U484</accession>
<feature type="transmembrane region" description="Helical" evidence="1">
    <location>
        <begin position="36"/>
        <end position="53"/>
    </location>
</feature>
<sequence length="130" mass="13386">MNTIIKARENAKALATLMGSLATFLAAVNAPPQWQLWVGGSGVVLTSLATWGVPNRPRDTATPVDERVIGDVQAAVQDRDAQAAAAADADTRLGNILQGITEVIGATPVVGPGAAAAVDLVEAFLKSSRR</sequence>
<protein>
    <submittedName>
        <fullName evidence="2">Cytochrome c biogenesis protein CcdA</fullName>
    </submittedName>
</protein>
<keyword evidence="1" id="KW-0472">Membrane</keyword>
<organism evidence="2 3">
    <name type="scientific">Mycolicibacterium fluoranthenivorans</name>
    <dbReference type="NCBI Taxonomy" id="258505"/>
    <lineage>
        <taxon>Bacteria</taxon>
        <taxon>Bacillati</taxon>
        <taxon>Actinomycetota</taxon>
        <taxon>Actinomycetes</taxon>
        <taxon>Mycobacteriales</taxon>
        <taxon>Mycobacteriaceae</taxon>
        <taxon>Mycolicibacterium</taxon>
    </lineage>
</organism>
<keyword evidence="3" id="KW-1185">Reference proteome</keyword>
<comment type="caution">
    <text evidence="2">The sequence shown here is derived from an EMBL/GenBank/DDBJ whole genome shotgun (WGS) entry which is preliminary data.</text>
</comment>
<dbReference type="Proteomes" id="UP000547444">
    <property type="component" value="Unassembled WGS sequence"/>
</dbReference>
<keyword evidence="1" id="KW-0812">Transmembrane</keyword>
<evidence type="ECO:0000256" key="1">
    <source>
        <dbReference type="SAM" id="Phobius"/>
    </source>
</evidence>
<keyword evidence="1" id="KW-1133">Transmembrane helix</keyword>
<proteinExistence type="predicted"/>
<reference evidence="2 3" key="1">
    <citation type="submission" date="2020-03" db="EMBL/GenBank/DDBJ databases">
        <title>Sequencing the genomes of 1000 actinobacteria strains.</title>
        <authorList>
            <person name="Klenk H.-P."/>
        </authorList>
    </citation>
    <scope>NUCLEOTIDE SEQUENCE [LARGE SCALE GENOMIC DNA]</scope>
    <source>
        <strain evidence="2 3">DSM 44556</strain>
    </source>
</reference>
<name>A0A7X5U484_9MYCO</name>
<evidence type="ECO:0000313" key="2">
    <source>
        <dbReference type="EMBL" id="NIH98042.1"/>
    </source>
</evidence>
<dbReference type="EMBL" id="JAANOW010000003">
    <property type="protein sequence ID" value="NIH98042.1"/>
    <property type="molecule type" value="Genomic_DNA"/>
</dbReference>